<evidence type="ECO:0000256" key="4">
    <source>
        <dbReference type="ARBA" id="ARBA00023004"/>
    </source>
</evidence>
<accession>A0A2Z3GXI3</accession>
<evidence type="ECO:0000256" key="2">
    <source>
        <dbReference type="ARBA" id="ARBA00022691"/>
    </source>
</evidence>
<dbReference type="InterPro" id="IPR023874">
    <property type="entry name" value="DNA_rSAM_put"/>
</dbReference>
<evidence type="ECO:0000256" key="3">
    <source>
        <dbReference type="ARBA" id="ARBA00022723"/>
    </source>
</evidence>
<dbReference type="SFLD" id="SFLDS00029">
    <property type="entry name" value="Radical_SAM"/>
    <property type="match status" value="1"/>
</dbReference>
<comment type="cofactor">
    <cofactor evidence="1">
        <name>[4Fe-4S] cluster</name>
        <dbReference type="ChEBI" id="CHEBI:49883"/>
    </cofactor>
</comment>
<evidence type="ECO:0000313" key="6">
    <source>
        <dbReference type="EMBL" id="AWM36722.1"/>
    </source>
</evidence>
<dbReference type="RefSeq" id="WP_010034863.1">
    <property type="nucleotide sequence ID" value="NZ_CP025958.1"/>
</dbReference>
<dbReference type="OrthoDB" id="9801154at2"/>
<name>A0A2Z3GXI3_9BACT</name>
<dbReference type="PANTHER" id="PTHR21180:SF9">
    <property type="entry name" value="TYPE II SECRETION SYSTEM PROTEIN K"/>
    <property type="match status" value="1"/>
</dbReference>
<dbReference type="NCBIfam" id="TIGR03916">
    <property type="entry name" value="rSAM_link_UDG"/>
    <property type="match status" value="1"/>
</dbReference>
<dbReference type="GO" id="GO:0051536">
    <property type="term" value="F:iron-sulfur cluster binding"/>
    <property type="evidence" value="ECO:0007669"/>
    <property type="project" value="UniProtKB-KW"/>
</dbReference>
<protein>
    <submittedName>
        <fullName evidence="6">Putative DNA modification/repair radical SAM protein</fullName>
    </submittedName>
</protein>
<dbReference type="GO" id="GO:0003824">
    <property type="term" value="F:catalytic activity"/>
    <property type="evidence" value="ECO:0007669"/>
    <property type="project" value="InterPro"/>
</dbReference>
<evidence type="ECO:0000256" key="1">
    <source>
        <dbReference type="ARBA" id="ARBA00001966"/>
    </source>
</evidence>
<dbReference type="GO" id="GO:0046872">
    <property type="term" value="F:metal ion binding"/>
    <property type="evidence" value="ECO:0007669"/>
    <property type="project" value="UniProtKB-KW"/>
</dbReference>
<dbReference type="InterPro" id="IPR051675">
    <property type="entry name" value="Endo/Exo/Phosphatase_dom_1"/>
</dbReference>
<dbReference type="SUPFAM" id="SSF102114">
    <property type="entry name" value="Radical SAM enzymes"/>
    <property type="match status" value="1"/>
</dbReference>
<dbReference type="Gene3D" id="3.20.20.70">
    <property type="entry name" value="Aldolase class I"/>
    <property type="match status" value="1"/>
</dbReference>
<keyword evidence="5" id="KW-0411">Iron-sulfur</keyword>
<evidence type="ECO:0000313" key="7">
    <source>
        <dbReference type="Proteomes" id="UP000245802"/>
    </source>
</evidence>
<gene>
    <name evidence="6" type="ORF">C1280_06595</name>
</gene>
<sequence length="407" mass="44623">MDIRRKLEVLADAAKYDASCASSGSSTTRRDRRLGSTEGMGICHSYTPDGRCVSLLKLLLTNYCVYDCKFCVNRVSSDTPRARFTVAEVIRLTLDFYRRNYIEGLFLSSGIVGSVDGTMEQLIAVARGLREDHGFGGYIHLKLIPGASPELVAEAGRWADRLSANIELPTEQDLRQLAPEKTHAEVTGTMAVVADGIAERAADARAGLTAPAFAPAGQSTQMVVGATPTTDGVILATADALYRVQKLRRVYYSAYSPTPHADARLPALRPPLLREHRLYQADWLLRFYGFEVREVVAPGANLALDVDPKLAWALANRDRFPVDVNAAPRELLLRVPGVGVRNVDRILAIRRHHALTAADLRKLRVNWKTAAPFVLTGDHNPAVRRLDTVGLKRSVQPTLFDDLGGDA</sequence>
<dbReference type="Proteomes" id="UP000245802">
    <property type="component" value="Chromosome"/>
</dbReference>
<reference evidence="6 7" key="1">
    <citation type="submission" date="2018-01" db="EMBL/GenBank/DDBJ databases">
        <title>G. obscuriglobus.</title>
        <authorList>
            <person name="Franke J."/>
            <person name="Blomberg W."/>
            <person name="Selmecki A."/>
        </authorList>
    </citation>
    <scope>NUCLEOTIDE SEQUENCE [LARGE SCALE GENOMIC DNA]</scope>
    <source>
        <strain evidence="6 7">DSM 5831</strain>
    </source>
</reference>
<organism evidence="6 7">
    <name type="scientific">Gemmata obscuriglobus</name>
    <dbReference type="NCBI Taxonomy" id="114"/>
    <lineage>
        <taxon>Bacteria</taxon>
        <taxon>Pseudomonadati</taxon>
        <taxon>Planctomycetota</taxon>
        <taxon>Planctomycetia</taxon>
        <taxon>Gemmatales</taxon>
        <taxon>Gemmataceae</taxon>
        <taxon>Gemmata</taxon>
    </lineage>
</organism>
<keyword evidence="4" id="KW-0408">Iron</keyword>
<evidence type="ECO:0000256" key="5">
    <source>
        <dbReference type="ARBA" id="ARBA00023014"/>
    </source>
</evidence>
<dbReference type="EMBL" id="CP025958">
    <property type="protein sequence ID" value="AWM36722.1"/>
    <property type="molecule type" value="Genomic_DNA"/>
</dbReference>
<keyword evidence="3" id="KW-0479">Metal-binding</keyword>
<dbReference type="InterPro" id="IPR058240">
    <property type="entry name" value="rSAM_sf"/>
</dbReference>
<dbReference type="CDD" id="cd01335">
    <property type="entry name" value="Radical_SAM"/>
    <property type="match status" value="1"/>
</dbReference>
<dbReference type="SFLD" id="SFLDG01102">
    <property type="entry name" value="Uncharacterised_Radical_SAM_Su"/>
    <property type="match status" value="1"/>
</dbReference>
<proteinExistence type="predicted"/>
<dbReference type="InterPro" id="IPR007197">
    <property type="entry name" value="rSAM"/>
</dbReference>
<dbReference type="InterPro" id="IPR010994">
    <property type="entry name" value="RuvA_2-like"/>
</dbReference>
<keyword evidence="2" id="KW-0949">S-adenosyl-L-methionine</keyword>
<dbReference type="PANTHER" id="PTHR21180">
    <property type="entry name" value="ENDONUCLEASE/EXONUCLEASE/PHOSPHATASE FAMILY DOMAIN-CONTAINING PROTEIN 1"/>
    <property type="match status" value="1"/>
</dbReference>
<keyword evidence="7" id="KW-1185">Reference proteome</keyword>
<dbReference type="AlphaFoldDB" id="A0A2Z3GXI3"/>
<dbReference type="KEGG" id="gog:C1280_06595"/>
<dbReference type="InterPro" id="IPR013785">
    <property type="entry name" value="Aldolase_TIM"/>
</dbReference>
<dbReference type="SUPFAM" id="SSF47781">
    <property type="entry name" value="RuvA domain 2-like"/>
    <property type="match status" value="1"/>
</dbReference>